<feature type="chain" id="PRO_5044914249" description="Chaperone SurA" evidence="7">
    <location>
        <begin position="28"/>
        <end position="432"/>
    </location>
</feature>
<dbReference type="InterPro" id="IPR050280">
    <property type="entry name" value="OMP_Chaperone_SurA"/>
</dbReference>
<dbReference type="PANTHER" id="PTHR47637">
    <property type="entry name" value="CHAPERONE SURA"/>
    <property type="match status" value="1"/>
</dbReference>
<evidence type="ECO:0000256" key="4">
    <source>
        <dbReference type="ARBA" id="ARBA00023110"/>
    </source>
</evidence>
<keyword evidence="5 7" id="KW-0143">Chaperone</keyword>
<dbReference type="Gene3D" id="3.10.50.40">
    <property type="match status" value="2"/>
</dbReference>
<keyword evidence="6 7" id="KW-0413">Isomerase</keyword>
<dbReference type="Proteomes" id="UP001596422">
    <property type="component" value="Unassembled WGS sequence"/>
</dbReference>
<evidence type="ECO:0000256" key="1">
    <source>
        <dbReference type="ARBA" id="ARBA00022729"/>
    </source>
</evidence>
<dbReference type="PROSITE" id="PS50198">
    <property type="entry name" value="PPIC_PPIASE_2"/>
    <property type="match status" value="2"/>
</dbReference>
<proteinExistence type="inferred from homology"/>
<accession>A0ABW1ZWU6</accession>
<dbReference type="GO" id="GO:0003755">
    <property type="term" value="F:peptidyl-prolyl cis-trans isomerase activity"/>
    <property type="evidence" value="ECO:0007669"/>
    <property type="project" value="UniProtKB-EC"/>
</dbReference>
<feature type="signal peptide" evidence="7">
    <location>
        <begin position="1"/>
        <end position="27"/>
    </location>
</feature>
<comment type="function">
    <text evidence="7">Chaperone involved in the correct folding and assembly of outer membrane proteins. Recognizes specific patterns of aromatic residues and the orientation of their side chains, which are found more frequently in integral outer membrane proteins. May act in both early periplasmic and late outer membrane-associated steps of protein maturation.</text>
</comment>
<evidence type="ECO:0000256" key="3">
    <source>
        <dbReference type="ARBA" id="ARBA00022764"/>
    </source>
</evidence>
<comment type="catalytic activity">
    <reaction evidence="7">
        <text>[protein]-peptidylproline (omega=180) = [protein]-peptidylproline (omega=0)</text>
        <dbReference type="Rhea" id="RHEA:16237"/>
        <dbReference type="Rhea" id="RHEA-COMP:10747"/>
        <dbReference type="Rhea" id="RHEA-COMP:10748"/>
        <dbReference type="ChEBI" id="CHEBI:83833"/>
        <dbReference type="ChEBI" id="CHEBI:83834"/>
        <dbReference type="EC" id="5.2.1.8"/>
    </reaction>
</comment>
<gene>
    <name evidence="7" type="primary">surA</name>
    <name evidence="9" type="ORF">ACFQDL_05930</name>
</gene>
<keyword evidence="10" id="KW-1185">Reference proteome</keyword>
<evidence type="ECO:0000256" key="5">
    <source>
        <dbReference type="ARBA" id="ARBA00023186"/>
    </source>
</evidence>
<feature type="domain" description="PpiC" evidence="8">
    <location>
        <begin position="178"/>
        <end position="279"/>
    </location>
</feature>
<sequence precursor="true">MKSFKLALRRCLLPLLSVALLSTSAAAEEVPLDRIVAIVNDDVIMQSELGNRTELIRAQLAASQTRLPGEGVLRKQVLDRLILDSIQLQIAEEQGLKVSDRQLNEALEQIASRNGMTLEQFREALIAEGQDYASAREQIRNELLLNQVQQSNVNRRIRVSEQEVQNFLESEQGQQAASPDYLLSNILIAVPEQATPQMLREAESKALEIYQQLQGGASFAETAVANSNAQNALNGGDLGWRKSSELPEVIATIAGTLEPGQFSKPVRTASGFIIVQLRDRRGGQQTLVPQTLVSHILLKPTEIRSDAQTRRQAEELYRRLKDGEPFEQLARQYSDDTGSGSLGGDLDWTQEGQMVPEFEQVMNDTATGAISEPFESRFGWHILWVRDRRTQDMSEEMLESRARFSIRQRKFNEELTSWLREIRSQAYVELKN</sequence>
<comment type="subcellular location">
    <subcellularLocation>
        <location evidence="7">Periplasm</location>
    </subcellularLocation>
    <text evidence="7">Is capable of associating with the outer membrane.</text>
</comment>
<dbReference type="InterPro" id="IPR000297">
    <property type="entry name" value="PPIase_PpiC"/>
</dbReference>
<comment type="domain">
    <text evidence="7">The PPIase activity resides only in the second parvulin domain. The N-terminal region and the C-terminal tail are necessary and sufficient for the chaperone activity of SurA. The PPIase activity is dispensable for SurA to function as a chaperone. The N-terminal region and the C-terminal tail are also required for porin recognition.</text>
</comment>
<dbReference type="InterPro" id="IPR023034">
    <property type="entry name" value="PPIase_SurA"/>
</dbReference>
<keyword evidence="1 7" id="KW-0732">Signal</keyword>
<dbReference type="RefSeq" id="WP_379908222.1">
    <property type="nucleotide sequence ID" value="NZ_JBHSWE010000001.1"/>
</dbReference>
<evidence type="ECO:0000256" key="7">
    <source>
        <dbReference type="HAMAP-Rule" id="MF_01183"/>
    </source>
</evidence>
<dbReference type="EC" id="5.2.1.8" evidence="7"/>
<dbReference type="InterPro" id="IPR027304">
    <property type="entry name" value="Trigger_fact/SurA_dom_sf"/>
</dbReference>
<keyword evidence="3 7" id="KW-0574">Periplasm</keyword>
<dbReference type="HAMAP" id="MF_01183">
    <property type="entry name" value="Chaperone_SurA"/>
    <property type="match status" value="1"/>
</dbReference>
<evidence type="ECO:0000313" key="10">
    <source>
        <dbReference type="Proteomes" id="UP001596422"/>
    </source>
</evidence>
<evidence type="ECO:0000256" key="2">
    <source>
        <dbReference type="ARBA" id="ARBA00022737"/>
    </source>
</evidence>
<dbReference type="InterPro" id="IPR015391">
    <property type="entry name" value="SurA_N"/>
</dbReference>
<dbReference type="PANTHER" id="PTHR47637:SF1">
    <property type="entry name" value="CHAPERONE SURA"/>
    <property type="match status" value="1"/>
</dbReference>
<keyword evidence="2 7" id="KW-0677">Repeat</keyword>
<dbReference type="Pfam" id="PF00639">
    <property type="entry name" value="Rotamase"/>
    <property type="match status" value="2"/>
</dbReference>
<dbReference type="SUPFAM" id="SSF54534">
    <property type="entry name" value="FKBP-like"/>
    <property type="match status" value="2"/>
</dbReference>
<comment type="caution">
    <text evidence="9">The sequence shown here is derived from an EMBL/GenBank/DDBJ whole genome shotgun (WGS) entry which is preliminary data.</text>
</comment>
<evidence type="ECO:0000313" key="9">
    <source>
        <dbReference type="EMBL" id="MFC6669677.1"/>
    </source>
</evidence>
<keyword evidence="4 7" id="KW-0697">Rotamase</keyword>
<feature type="domain" description="PpiC" evidence="8">
    <location>
        <begin position="288"/>
        <end position="387"/>
    </location>
</feature>
<organism evidence="9 10">
    <name type="scientific">Marinobacterium aestuariivivens</name>
    <dbReference type="NCBI Taxonomy" id="1698799"/>
    <lineage>
        <taxon>Bacteria</taxon>
        <taxon>Pseudomonadati</taxon>
        <taxon>Pseudomonadota</taxon>
        <taxon>Gammaproteobacteria</taxon>
        <taxon>Oceanospirillales</taxon>
        <taxon>Oceanospirillaceae</taxon>
        <taxon>Marinobacterium</taxon>
    </lineage>
</organism>
<name>A0ABW1ZWU6_9GAMM</name>
<protein>
    <recommendedName>
        <fullName evidence="7">Chaperone SurA</fullName>
    </recommendedName>
    <alternativeName>
        <fullName evidence="7">Peptidyl-prolyl cis-trans isomerase SurA</fullName>
        <shortName evidence="7">PPIase SurA</shortName>
        <ecNumber evidence="7">5.2.1.8</ecNumber>
    </alternativeName>
    <alternativeName>
        <fullName evidence="7">Rotamase SurA</fullName>
    </alternativeName>
</protein>
<dbReference type="SUPFAM" id="SSF109998">
    <property type="entry name" value="Triger factor/SurA peptide-binding domain-like"/>
    <property type="match status" value="1"/>
</dbReference>
<reference evidence="10" key="1">
    <citation type="journal article" date="2019" name="Int. J. Syst. Evol. Microbiol.">
        <title>The Global Catalogue of Microorganisms (GCM) 10K type strain sequencing project: providing services to taxonomists for standard genome sequencing and annotation.</title>
        <authorList>
            <consortium name="The Broad Institute Genomics Platform"/>
            <consortium name="The Broad Institute Genome Sequencing Center for Infectious Disease"/>
            <person name="Wu L."/>
            <person name="Ma J."/>
        </authorList>
    </citation>
    <scope>NUCLEOTIDE SEQUENCE [LARGE SCALE GENOMIC DNA]</scope>
    <source>
        <strain evidence="10">NBRC 111756</strain>
    </source>
</reference>
<evidence type="ECO:0000256" key="6">
    <source>
        <dbReference type="ARBA" id="ARBA00023235"/>
    </source>
</evidence>
<dbReference type="Pfam" id="PF09312">
    <property type="entry name" value="SurA_N"/>
    <property type="match status" value="1"/>
</dbReference>
<dbReference type="Gene3D" id="1.10.4030.10">
    <property type="entry name" value="Porin chaperone SurA, peptide-binding domain"/>
    <property type="match status" value="1"/>
</dbReference>
<evidence type="ECO:0000259" key="8">
    <source>
        <dbReference type="PROSITE" id="PS50198"/>
    </source>
</evidence>
<dbReference type="EMBL" id="JBHSWE010000001">
    <property type="protein sequence ID" value="MFC6669677.1"/>
    <property type="molecule type" value="Genomic_DNA"/>
</dbReference>
<dbReference type="InterPro" id="IPR046357">
    <property type="entry name" value="PPIase_dom_sf"/>
</dbReference>